<reference evidence="3" key="1">
    <citation type="submission" date="2025-08" db="UniProtKB">
        <authorList>
            <consortium name="RefSeq"/>
        </authorList>
    </citation>
    <scope>IDENTIFICATION</scope>
    <source>
        <tissue evidence="3">Muscle</tissue>
    </source>
</reference>
<dbReference type="Pfam" id="PF13905">
    <property type="entry name" value="Thioredoxin_8"/>
    <property type="match status" value="1"/>
</dbReference>
<dbReference type="GO" id="GO:0005634">
    <property type="term" value="C:nucleus"/>
    <property type="evidence" value="ECO:0007669"/>
    <property type="project" value="TreeGrafter"/>
</dbReference>
<dbReference type="GeneID" id="114487815"/>
<proteinExistence type="predicted"/>
<dbReference type="PANTHER" id="PTHR46472:SF1">
    <property type="entry name" value="NUCLEOREDOXIN"/>
    <property type="match status" value="1"/>
</dbReference>
<accession>A0A455CB49</accession>
<dbReference type="OrthoDB" id="9677936at2759"/>
<organism evidence="2 3">
    <name type="scientific">Physeter macrocephalus</name>
    <name type="common">Sperm whale</name>
    <name type="synonym">Physeter catodon</name>
    <dbReference type="NCBI Taxonomy" id="9755"/>
    <lineage>
        <taxon>Eukaryota</taxon>
        <taxon>Metazoa</taxon>
        <taxon>Chordata</taxon>
        <taxon>Craniata</taxon>
        <taxon>Vertebrata</taxon>
        <taxon>Euteleostomi</taxon>
        <taxon>Mammalia</taxon>
        <taxon>Eutheria</taxon>
        <taxon>Laurasiatheria</taxon>
        <taxon>Artiodactyla</taxon>
        <taxon>Whippomorpha</taxon>
        <taxon>Cetacea</taxon>
        <taxon>Odontoceti</taxon>
        <taxon>Physeteridae</taxon>
        <taxon>Physeter</taxon>
    </lineage>
</organism>
<dbReference type="PANTHER" id="PTHR46472">
    <property type="entry name" value="NUCLEOREDOXIN"/>
    <property type="match status" value="1"/>
</dbReference>
<dbReference type="KEGG" id="pcad:114487815"/>
<sequence length="184" mass="20443">MSGFLEELLGEKLVTGGGEEVDVHSLAARGISLLGLYFGCSLSAPCAQLSVSLAAFYGRLRGDAAAGPGAGAGPGPGAGAAAEPESRRRLEIVFVSSDQDQRQWQDFVRDMPWLALPYKEKHRKVQIDRKNKDWGKFIPRCQLLISRRPRPPPRRLLLKLAWIFECVCWMKMSVVIKRIQEILP</sequence>
<evidence type="ECO:0000259" key="1">
    <source>
        <dbReference type="Pfam" id="PF13905"/>
    </source>
</evidence>
<dbReference type="GO" id="GO:0030178">
    <property type="term" value="P:negative regulation of Wnt signaling pathway"/>
    <property type="evidence" value="ECO:0007669"/>
    <property type="project" value="TreeGrafter"/>
</dbReference>
<evidence type="ECO:0000313" key="2">
    <source>
        <dbReference type="Proteomes" id="UP000248484"/>
    </source>
</evidence>
<dbReference type="Gene3D" id="3.40.30.10">
    <property type="entry name" value="Glutaredoxin"/>
    <property type="match status" value="1"/>
</dbReference>
<protein>
    <submittedName>
        <fullName evidence="3">Nucleoredoxin-like isoform X1</fullName>
    </submittedName>
</protein>
<dbReference type="GO" id="GO:0031397">
    <property type="term" value="P:negative regulation of protein ubiquitination"/>
    <property type="evidence" value="ECO:0007669"/>
    <property type="project" value="TreeGrafter"/>
</dbReference>
<feature type="domain" description="Thioredoxin-like fold" evidence="1">
    <location>
        <begin position="33"/>
        <end position="124"/>
    </location>
</feature>
<gene>
    <name evidence="3" type="primary">LOC114487815</name>
</gene>
<dbReference type="InParanoid" id="A0A455CB49"/>
<name>A0A455CB49_PHYMC</name>
<dbReference type="InterPro" id="IPR012336">
    <property type="entry name" value="Thioredoxin-like_fold"/>
</dbReference>
<dbReference type="Proteomes" id="UP000248484">
    <property type="component" value="Chromosome 14"/>
</dbReference>
<dbReference type="GO" id="GO:0004791">
    <property type="term" value="F:thioredoxin-disulfide reductase (NADPH) activity"/>
    <property type="evidence" value="ECO:0007669"/>
    <property type="project" value="TreeGrafter"/>
</dbReference>
<evidence type="ECO:0000313" key="3">
    <source>
        <dbReference type="RefSeq" id="XP_028355811.1"/>
    </source>
</evidence>
<dbReference type="RefSeq" id="XP_028355811.1">
    <property type="nucleotide sequence ID" value="XM_028500010.2"/>
</dbReference>
<keyword evidence="2" id="KW-1185">Reference proteome</keyword>
<dbReference type="AlphaFoldDB" id="A0A455CB49"/>